<comment type="pathway">
    <text evidence="6">Metabolic intermediate biosynthesis; chorismate biosynthesis; chorismate from D-erythrose 4-phosphate and phosphoenolpyruvate: step 2/7.</text>
</comment>
<protein>
    <recommendedName>
        <fullName evidence="9 19">3-dehydroquinate synthase</fullName>
        <ecNumber evidence="8 19">4.2.3.4</ecNumber>
    </recommendedName>
</protein>
<evidence type="ECO:0000256" key="15">
    <source>
        <dbReference type="ARBA" id="ARBA00023027"/>
    </source>
</evidence>
<dbReference type="PANTHER" id="PTHR43622">
    <property type="entry name" value="3-DEHYDROQUINATE SYNTHASE"/>
    <property type="match status" value="1"/>
</dbReference>
<dbReference type="InterPro" id="IPR050071">
    <property type="entry name" value="Dehydroquinate_synthase"/>
</dbReference>
<keyword evidence="13" id="KW-0547">Nucleotide-binding</keyword>
<evidence type="ECO:0000256" key="10">
    <source>
        <dbReference type="ARBA" id="ARBA00022490"/>
    </source>
</evidence>
<evidence type="ECO:0000256" key="16">
    <source>
        <dbReference type="ARBA" id="ARBA00023141"/>
    </source>
</evidence>
<dbReference type="FunFam" id="3.40.50.1970:FF:000007">
    <property type="entry name" value="Pentafunctional AROM polypeptide"/>
    <property type="match status" value="1"/>
</dbReference>
<evidence type="ECO:0000256" key="11">
    <source>
        <dbReference type="ARBA" id="ARBA00022605"/>
    </source>
</evidence>
<dbReference type="Pfam" id="PF01761">
    <property type="entry name" value="DHQ_synthase"/>
    <property type="match status" value="1"/>
</dbReference>
<comment type="cofactor">
    <cofactor evidence="4">
        <name>Zn(2+)</name>
        <dbReference type="ChEBI" id="CHEBI:29105"/>
    </cofactor>
</comment>
<evidence type="ECO:0000256" key="8">
    <source>
        <dbReference type="ARBA" id="ARBA00013031"/>
    </source>
</evidence>
<dbReference type="InterPro" id="IPR016037">
    <property type="entry name" value="DHQ_synth_AroB"/>
</dbReference>
<proteinExistence type="inferred from homology"/>
<keyword evidence="15" id="KW-0520">NAD</keyword>
<dbReference type="GO" id="GO:0046872">
    <property type="term" value="F:metal ion binding"/>
    <property type="evidence" value="ECO:0007669"/>
    <property type="project" value="UniProtKB-KW"/>
</dbReference>
<evidence type="ECO:0000259" key="21">
    <source>
        <dbReference type="Pfam" id="PF24621"/>
    </source>
</evidence>
<reference evidence="22 23" key="1">
    <citation type="submission" date="2015-01" db="EMBL/GenBank/DDBJ databases">
        <authorList>
            <person name="Aslett A.Martin."/>
            <person name="De Silva Nishadi"/>
        </authorList>
    </citation>
    <scope>NUCLEOTIDE SEQUENCE [LARGE SCALE GENOMIC DNA]</scope>
    <source>
        <strain evidence="22 23">R28058</strain>
    </source>
</reference>
<dbReference type="GO" id="GO:0005737">
    <property type="term" value="C:cytoplasm"/>
    <property type="evidence" value="ECO:0007669"/>
    <property type="project" value="UniProtKB-SubCell"/>
</dbReference>
<dbReference type="NCBIfam" id="TIGR01357">
    <property type="entry name" value="aroB"/>
    <property type="match status" value="1"/>
</dbReference>
<dbReference type="GO" id="GO:0008652">
    <property type="term" value="P:amino acid biosynthetic process"/>
    <property type="evidence" value="ECO:0007669"/>
    <property type="project" value="UniProtKB-KW"/>
</dbReference>
<dbReference type="GO" id="GO:0009073">
    <property type="term" value="P:aromatic amino acid family biosynthetic process"/>
    <property type="evidence" value="ECO:0007669"/>
    <property type="project" value="UniProtKB-KW"/>
</dbReference>
<keyword evidence="12" id="KW-0479">Metal-binding</keyword>
<evidence type="ECO:0000256" key="6">
    <source>
        <dbReference type="ARBA" id="ARBA00004661"/>
    </source>
</evidence>
<comment type="catalytic activity">
    <reaction evidence="1">
        <text>7-phospho-2-dehydro-3-deoxy-D-arabino-heptonate = 3-dehydroquinate + phosphate</text>
        <dbReference type="Rhea" id="RHEA:21968"/>
        <dbReference type="ChEBI" id="CHEBI:32364"/>
        <dbReference type="ChEBI" id="CHEBI:43474"/>
        <dbReference type="ChEBI" id="CHEBI:58394"/>
        <dbReference type="EC" id="4.2.3.4"/>
    </reaction>
</comment>
<gene>
    <name evidence="22" type="primary">aroB</name>
    <name evidence="22" type="ORF">R28058_24981</name>
</gene>
<feature type="domain" description="3-dehydroquinate synthase N-terminal" evidence="20">
    <location>
        <begin position="51"/>
        <end position="162"/>
    </location>
</feature>
<evidence type="ECO:0000256" key="7">
    <source>
        <dbReference type="ARBA" id="ARBA00005412"/>
    </source>
</evidence>
<evidence type="ECO:0000313" key="22">
    <source>
        <dbReference type="EMBL" id="CEQ04780.1"/>
    </source>
</evidence>
<evidence type="ECO:0000256" key="1">
    <source>
        <dbReference type="ARBA" id="ARBA00001393"/>
    </source>
</evidence>
<dbReference type="EC" id="4.2.3.4" evidence="8 19"/>
<dbReference type="InterPro" id="IPR056179">
    <property type="entry name" value="DHQS_C"/>
</dbReference>
<dbReference type="RefSeq" id="WP_055342836.1">
    <property type="nucleotide sequence ID" value="NZ_CEKZ01000014.1"/>
</dbReference>
<evidence type="ECO:0000259" key="20">
    <source>
        <dbReference type="Pfam" id="PF01761"/>
    </source>
</evidence>
<evidence type="ECO:0000256" key="3">
    <source>
        <dbReference type="ARBA" id="ARBA00001941"/>
    </source>
</evidence>
<dbReference type="Gene3D" id="1.20.1090.10">
    <property type="entry name" value="Dehydroquinate synthase-like - alpha domain"/>
    <property type="match status" value="1"/>
</dbReference>
<evidence type="ECO:0000256" key="18">
    <source>
        <dbReference type="ARBA" id="ARBA00023285"/>
    </source>
</evidence>
<evidence type="ECO:0000256" key="4">
    <source>
        <dbReference type="ARBA" id="ARBA00001947"/>
    </source>
</evidence>
<keyword evidence="17 22" id="KW-0456">Lyase</keyword>
<keyword evidence="16" id="KW-0057">Aromatic amino acid biosynthesis</keyword>
<evidence type="ECO:0000313" key="23">
    <source>
        <dbReference type="Proteomes" id="UP000049127"/>
    </source>
</evidence>
<evidence type="ECO:0000256" key="5">
    <source>
        <dbReference type="ARBA" id="ARBA00004496"/>
    </source>
</evidence>
<comment type="subcellular location">
    <subcellularLocation>
        <location evidence="5">Cytoplasm</location>
    </subcellularLocation>
</comment>
<sequence>MEKSIVIDCGYENLKLDIGYDKVLIITDENVYESQFEKFIKNLKHKYIELFIIKSGEESKSLKIYEEIIKFCIKTNITRKSLVIALGGGVVGDLAGFVASTYMRGIDLIQVPTTLLSQVDSSVGGKTGINLGNIKNIMGTFYQPKLTYINVNSLNTLSEEDYISGLGEVLKYCFIYDYEFLKYIKCNYENILNRDEKTLHYIIKKCTDIKWDVVNKDEKESGLRKILNLGHTFGHGIEKLCNLSHGKSVNIGTNLAFELAIEKELIDYNYYEEFKEVSNLLNLPTKCSVKDCEEILYIMKSDKKNSFGFINLVLPIDKGKVAIFNNINDNDILNVIRRCLNA</sequence>
<keyword evidence="11" id="KW-0028">Amino-acid biosynthesis</keyword>
<name>A0A0C7R7B5_PARSO</name>
<keyword evidence="18" id="KW-0170">Cobalt</keyword>
<accession>A0A0C7R7B5</accession>
<organism evidence="22 23">
    <name type="scientific">Paraclostridium sordellii</name>
    <name type="common">Clostridium sordellii</name>
    <dbReference type="NCBI Taxonomy" id="1505"/>
    <lineage>
        <taxon>Bacteria</taxon>
        <taxon>Bacillati</taxon>
        <taxon>Bacillota</taxon>
        <taxon>Clostridia</taxon>
        <taxon>Peptostreptococcales</taxon>
        <taxon>Peptostreptococcaceae</taxon>
        <taxon>Paraclostridium</taxon>
    </lineage>
</organism>
<comment type="similarity">
    <text evidence="7">Belongs to the sugar phosphate cyclases superfamily. Dehydroquinate synthase family.</text>
</comment>
<dbReference type="PIRSF" id="PIRSF001455">
    <property type="entry name" value="DHQ_synth"/>
    <property type="match status" value="1"/>
</dbReference>
<evidence type="ECO:0000256" key="2">
    <source>
        <dbReference type="ARBA" id="ARBA00001911"/>
    </source>
</evidence>
<dbReference type="GO" id="GO:0000166">
    <property type="term" value="F:nucleotide binding"/>
    <property type="evidence" value="ECO:0007669"/>
    <property type="project" value="UniProtKB-KW"/>
</dbReference>
<evidence type="ECO:0000256" key="17">
    <source>
        <dbReference type="ARBA" id="ARBA00023239"/>
    </source>
</evidence>
<dbReference type="OrthoDB" id="9806583at2"/>
<evidence type="ECO:0000256" key="19">
    <source>
        <dbReference type="NCBIfam" id="TIGR01357"/>
    </source>
</evidence>
<keyword evidence="14" id="KW-0862">Zinc</keyword>
<dbReference type="SUPFAM" id="SSF56796">
    <property type="entry name" value="Dehydroquinate synthase-like"/>
    <property type="match status" value="1"/>
</dbReference>
<evidence type="ECO:0000256" key="14">
    <source>
        <dbReference type="ARBA" id="ARBA00022833"/>
    </source>
</evidence>
<evidence type="ECO:0000256" key="13">
    <source>
        <dbReference type="ARBA" id="ARBA00022741"/>
    </source>
</evidence>
<feature type="domain" description="3-dehydroquinate synthase C-terminal" evidence="21">
    <location>
        <begin position="165"/>
        <end position="305"/>
    </location>
</feature>
<dbReference type="Gene3D" id="3.40.50.1970">
    <property type="match status" value="1"/>
</dbReference>
<dbReference type="CDD" id="cd08195">
    <property type="entry name" value="DHQS"/>
    <property type="match status" value="1"/>
</dbReference>
<dbReference type="PANTHER" id="PTHR43622:SF7">
    <property type="entry name" value="3-DEHYDROQUINATE SYNTHASE, CHLOROPLASTIC"/>
    <property type="match status" value="1"/>
</dbReference>
<dbReference type="GO" id="GO:0003856">
    <property type="term" value="F:3-dehydroquinate synthase activity"/>
    <property type="evidence" value="ECO:0007669"/>
    <property type="project" value="UniProtKB-UniRule"/>
</dbReference>
<dbReference type="InterPro" id="IPR030963">
    <property type="entry name" value="DHQ_synth_fam"/>
</dbReference>
<comment type="cofactor">
    <cofactor evidence="2">
        <name>NAD(+)</name>
        <dbReference type="ChEBI" id="CHEBI:57540"/>
    </cofactor>
</comment>
<comment type="cofactor">
    <cofactor evidence="3">
        <name>Co(2+)</name>
        <dbReference type="ChEBI" id="CHEBI:48828"/>
    </cofactor>
</comment>
<evidence type="ECO:0000256" key="9">
    <source>
        <dbReference type="ARBA" id="ARBA00017684"/>
    </source>
</evidence>
<keyword evidence="10" id="KW-0963">Cytoplasm</keyword>
<dbReference type="EMBL" id="CEKZ01000014">
    <property type="protein sequence ID" value="CEQ04780.1"/>
    <property type="molecule type" value="Genomic_DNA"/>
</dbReference>
<dbReference type="AlphaFoldDB" id="A0A0C7R7B5"/>
<dbReference type="Proteomes" id="UP000049127">
    <property type="component" value="Unassembled WGS sequence"/>
</dbReference>
<dbReference type="InterPro" id="IPR030960">
    <property type="entry name" value="DHQS/DOIS_N"/>
</dbReference>
<dbReference type="GO" id="GO:0009423">
    <property type="term" value="P:chorismate biosynthetic process"/>
    <property type="evidence" value="ECO:0007669"/>
    <property type="project" value="UniProtKB-UniRule"/>
</dbReference>
<evidence type="ECO:0000256" key="12">
    <source>
        <dbReference type="ARBA" id="ARBA00022723"/>
    </source>
</evidence>
<dbReference type="Pfam" id="PF24621">
    <property type="entry name" value="DHQS_C"/>
    <property type="match status" value="1"/>
</dbReference>